<accession>A0A1U7PKV6</accession>
<dbReference type="STRING" id="550447.SAMN05428946_0828"/>
<gene>
    <name evidence="1" type="ORF">SAMN05428946_0828</name>
</gene>
<organism evidence="1 2">
    <name type="scientific">Edaphobacillus lindanitolerans</name>
    <dbReference type="NCBI Taxonomy" id="550447"/>
    <lineage>
        <taxon>Bacteria</taxon>
        <taxon>Bacillati</taxon>
        <taxon>Bacillota</taxon>
        <taxon>Bacilli</taxon>
        <taxon>Bacillales</taxon>
        <taxon>Bacillaceae</taxon>
        <taxon>Edaphobacillus</taxon>
    </lineage>
</organism>
<evidence type="ECO:0000313" key="1">
    <source>
        <dbReference type="EMBL" id="SIT72164.1"/>
    </source>
</evidence>
<reference evidence="2" key="1">
    <citation type="submission" date="2017-01" db="EMBL/GenBank/DDBJ databases">
        <authorList>
            <person name="Varghese N."/>
            <person name="Submissions S."/>
        </authorList>
    </citation>
    <scope>NUCLEOTIDE SEQUENCE [LARGE SCALE GENOMIC DNA]</scope>
    <source>
        <strain evidence="2">MNA4</strain>
    </source>
</reference>
<dbReference type="EMBL" id="FTPL01000001">
    <property type="protein sequence ID" value="SIT72164.1"/>
    <property type="molecule type" value="Genomic_DNA"/>
</dbReference>
<name>A0A1U7PKV6_9BACI</name>
<sequence>MHKNFCRIGPRTMAILPTFSKNGHPVSIVLEFGKSPCELEMKPRHVIDRTLRSYASSYVGAVQGAAYILKRNHTPPILINAEKPIIMLPTWSSAKSDCAWFSLDHIAEFFEEEKGFTQVILSGGENIKVPMSIQSFNHQFQKALFFRHQLDRADKLTSRAHEPKVTYHIFKGRGIRKSGKLE</sequence>
<dbReference type="Proteomes" id="UP000187550">
    <property type="component" value="Unassembled WGS sequence"/>
</dbReference>
<proteinExistence type="predicted"/>
<evidence type="ECO:0000313" key="2">
    <source>
        <dbReference type="Proteomes" id="UP000187550"/>
    </source>
</evidence>
<keyword evidence="2" id="KW-1185">Reference proteome</keyword>
<dbReference type="InterPro" id="IPR010461">
    <property type="entry name" value="ComK"/>
</dbReference>
<dbReference type="OrthoDB" id="2731896at2"/>
<protein>
    <submittedName>
        <fullName evidence="1">Competence transcription factor ComK</fullName>
    </submittedName>
</protein>
<dbReference type="GO" id="GO:0030420">
    <property type="term" value="P:establishment of competence for transformation"/>
    <property type="evidence" value="ECO:0007669"/>
    <property type="project" value="InterPro"/>
</dbReference>
<dbReference type="RefSeq" id="WP_076757070.1">
    <property type="nucleotide sequence ID" value="NZ_FTPL01000001.1"/>
</dbReference>
<dbReference type="Pfam" id="PF06338">
    <property type="entry name" value="ComK"/>
    <property type="match status" value="1"/>
</dbReference>
<dbReference type="AlphaFoldDB" id="A0A1U7PKV6"/>